<protein>
    <submittedName>
        <fullName evidence="2">Uncharacterized protein</fullName>
    </submittedName>
</protein>
<evidence type="ECO:0000313" key="2">
    <source>
        <dbReference type="EMBL" id="ESL09213.1"/>
    </source>
</evidence>
<reference evidence="2 3" key="1">
    <citation type="submission" date="2013-07" db="EMBL/GenBank/DDBJ databases">
        <authorList>
            <person name="Stoco P.H."/>
            <person name="Wagner G."/>
            <person name="Gerber A."/>
            <person name="Zaha A."/>
            <person name="Thompson C."/>
            <person name="Bartholomeu D.C."/>
            <person name="Luckemeyer D.D."/>
            <person name="Bahia D."/>
            <person name="Loreto E."/>
            <person name="Prestes E.B."/>
            <person name="Lima F.M."/>
            <person name="Rodrigues-Luiz G."/>
            <person name="Vallejo G.A."/>
            <person name="Filho J.F."/>
            <person name="Monteiro K.M."/>
            <person name="Tyler K.M."/>
            <person name="de Almeida L.G."/>
            <person name="Ortiz M.F."/>
            <person name="Siervo M.A."/>
            <person name="de Moraes M.H."/>
            <person name="Cunha O.L."/>
            <person name="Mendonca-Neto R."/>
            <person name="Silva R."/>
            <person name="Teixeira S.M."/>
            <person name="Murta S.M."/>
            <person name="Sincero T.C."/>
            <person name="Mendes T.A."/>
            <person name="Urmenyi T.P."/>
            <person name="Silva V.G."/>
            <person name="da Rocha W.D."/>
            <person name="Andersson B."/>
            <person name="Romanha A.J."/>
            <person name="Steindel M."/>
            <person name="de Vasconcelos A.T."/>
            <person name="Grisard E.C."/>
        </authorList>
    </citation>
    <scope>NUCLEOTIDE SEQUENCE [LARGE SCALE GENOMIC DNA]</scope>
    <source>
        <strain evidence="2 3">SC58</strain>
    </source>
</reference>
<dbReference type="AlphaFoldDB" id="A0A061J1C1"/>
<sequence length="332" mass="37402">MPCEESCSSHEKRDVVDSQPGWVSCVEPQEVSPAEEEYLDFDYDSGIEESSQYVFSQRPYCRNTAGVSCGDDSNEEGVFCGGREQEEKEEGQKSYACEQDTASRRWRLQYQQEENLSPGGGRTALVFLLSEARRRHLLHLRCRGAGEEEVLRALRRWRAVSRCLLEELDEWGYLSARMKFHRMYLFDLGSIFFDTVSRASELQRNKENVLQRLDELKKQKQYFLPAEVELPLLDTSSFAGTATEWEAMEKPTVARASLSAMDVARLNEPTLTACHKQPEVELVDALSPSLDSLPESGGGASSSPCSSDTEEYADVCCSPPANYDSWLSAPCH</sequence>
<accession>A0A061J1C1</accession>
<dbReference type="VEuPathDB" id="TriTrypDB:TRSC58_03070"/>
<evidence type="ECO:0000313" key="3">
    <source>
        <dbReference type="Proteomes" id="UP000031737"/>
    </source>
</evidence>
<comment type="caution">
    <text evidence="2">The sequence shown here is derived from an EMBL/GenBank/DDBJ whole genome shotgun (WGS) entry which is preliminary data.</text>
</comment>
<feature type="region of interest" description="Disordered" evidence="1">
    <location>
        <begin position="288"/>
        <end position="312"/>
    </location>
</feature>
<proteinExistence type="predicted"/>
<organism evidence="2 3">
    <name type="scientific">Trypanosoma rangeli SC58</name>
    <dbReference type="NCBI Taxonomy" id="429131"/>
    <lineage>
        <taxon>Eukaryota</taxon>
        <taxon>Discoba</taxon>
        <taxon>Euglenozoa</taxon>
        <taxon>Kinetoplastea</taxon>
        <taxon>Metakinetoplastina</taxon>
        <taxon>Trypanosomatida</taxon>
        <taxon>Trypanosomatidae</taxon>
        <taxon>Trypanosoma</taxon>
        <taxon>Herpetosoma</taxon>
    </lineage>
</organism>
<name>A0A061J1C1_TRYRA</name>
<dbReference type="OrthoDB" id="246215at2759"/>
<dbReference type="EMBL" id="AUPL01003070">
    <property type="protein sequence ID" value="ESL09213.1"/>
    <property type="molecule type" value="Genomic_DNA"/>
</dbReference>
<keyword evidence="3" id="KW-1185">Reference proteome</keyword>
<gene>
    <name evidence="2" type="ORF">TRSC58_03070</name>
</gene>
<dbReference type="Proteomes" id="UP000031737">
    <property type="component" value="Unassembled WGS sequence"/>
</dbReference>
<evidence type="ECO:0000256" key="1">
    <source>
        <dbReference type="SAM" id="MobiDB-lite"/>
    </source>
</evidence>